<evidence type="ECO:0000256" key="1">
    <source>
        <dbReference type="SAM" id="MobiDB-lite"/>
    </source>
</evidence>
<reference evidence="2" key="1">
    <citation type="submission" date="2020-06" db="EMBL/GenBank/DDBJ databases">
        <authorList>
            <consortium name="Plant Systems Biology data submission"/>
        </authorList>
    </citation>
    <scope>NUCLEOTIDE SEQUENCE</scope>
    <source>
        <strain evidence="2">D6</strain>
    </source>
</reference>
<feature type="compositionally biased region" description="Basic and acidic residues" evidence="1">
    <location>
        <begin position="133"/>
        <end position="152"/>
    </location>
</feature>
<feature type="compositionally biased region" description="Polar residues" evidence="1">
    <location>
        <begin position="76"/>
        <end position="110"/>
    </location>
</feature>
<dbReference type="AlphaFoldDB" id="A0A9N8HXZ1"/>
<evidence type="ECO:0000313" key="3">
    <source>
        <dbReference type="Proteomes" id="UP001153069"/>
    </source>
</evidence>
<organism evidence="2 3">
    <name type="scientific">Seminavis robusta</name>
    <dbReference type="NCBI Taxonomy" id="568900"/>
    <lineage>
        <taxon>Eukaryota</taxon>
        <taxon>Sar</taxon>
        <taxon>Stramenopiles</taxon>
        <taxon>Ochrophyta</taxon>
        <taxon>Bacillariophyta</taxon>
        <taxon>Bacillariophyceae</taxon>
        <taxon>Bacillariophycidae</taxon>
        <taxon>Naviculales</taxon>
        <taxon>Naviculaceae</taxon>
        <taxon>Seminavis</taxon>
    </lineage>
</organism>
<sequence>MQARAGGTNALHTIVTKGFTREQEQEQLVEMRLWRRSKHTDNHIVAKGPFSAKVQAQQNTTSSSSSEIIHPDGLATSPTTHIAKSSNTGRKTQANATDSSMQAISNHSHQENVLTNNERAHSISTNTSAAKQPKNELQPKKKETQDSSERHTSALSSENPKAPVQEKQKPQHQQQQQQQQKQKQSTISTNSTSSTGRRPSMIIHIGPSKTGTSTIQRESISLQPFLTRDNFVYIGKFAESKYRRASKAAMLLKNDGCFQEAAAAWKYNNSNFNDTECWMGRMSGIMKYYHQNISMILSDEGYSYKGRFDNHTYYQLLRVAFQDWNVVVVPTYRRYAEWLLSASKEVNRKGCLNPNAPWKHNDGKKCKDLWKMMDRDRKAEHFRAYHYRNLDASLPAWRGAGFPIALLDFHGEQHLTCSLYCNLITDTPQTCQECQKRPANQLNSQSSSLTAYNDIVFVAEEMGLLPNSTLQKSRFEATIDLAHYHGTTMGKRLGDLPLICPKQSDLEHLLNKSLAFERMVLPEKHLDLQQAHTTSFWEMAKDRKDFCSVDTTTLLEGKVSWEQVQEAMKETKEWSIQYY</sequence>
<dbReference type="OrthoDB" id="49553at2759"/>
<evidence type="ECO:0000313" key="2">
    <source>
        <dbReference type="EMBL" id="CAB9528895.1"/>
    </source>
</evidence>
<accession>A0A9N8HXZ1</accession>
<dbReference type="EMBL" id="CAICTM010002345">
    <property type="protein sequence ID" value="CAB9528895.1"/>
    <property type="molecule type" value="Genomic_DNA"/>
</dbReference>
<dbReference type="Proteomes" id="UP001153069">
    <property type="component" value="Unassembled WGS sequence"/>
</dbReference>
<name>A0A9N8HXZ1_9STRA</name>
<proteinExistence type="predicted"/>
<keyword evidence="3" id="KW-1185">Reference proteome</keyword>
<protein>
    <submittedName>
        <fullName evidence="2">Uncharacterized protein</fullName>
    </submittedName>
</protein>
<gene>
    <name evidence="2" type="ORF">SEMRO_2347_G324280.1</name>
</gene>
<feature type="compositionally biased region" description="Low complexity" evidence="1">
    <location>
        <begin position="171"/>
        <end position="195"/>
    </location>
</feature>
<comment type="caution">
    <text evidence="2">The sequence shown here is derived from an EMBL/GenBank/DDBJ whole genome shotgun (WGS) entry which is preliminary data.</text>
</comment>
<feature type="region of interest" description="Disordered" evidence="1">
    <location>
        <begin position="124"/>
        <end position="214"/>
    </location>
</feature>
<feature type="region of interest" description="Disordered" evidence="1">
    <location>
        <begin position="50"/>
        <end position="110"/>
    </location>
</feature>